<gene>
    <name evidence="2" type="ORF">COLINT_02964</name>
</gene>
<dbReference type="Proteomes" id="UP000003295">
    <property type="component" value="Unassembled WGS sequence"/>
</dbReference>
<dbReference type="EMBL" id="ABXH02000016">
    <property type="protein sequence ID" value="EEP44381.1"/>
    <property type="molecule type" value="Genomic_DNA"/>
</dbReference>
<evidence type="ECO:0000313" key="3">
    <source>
        <dbReference type="Proteomes" id="UP000003295"/>
    </source>
</evidence>
<organism evidence="2 3">
    <name type="scientific">Collinsella intestinalis DSM 13280</name>
    <dbReference type="NCBI Taxonomy" id="521003"/>
    <lineage>
        <taxon>Bacteria</taxon>
        <taxon>Bacillati</taxon>
        <taxon>Actinomycetota</taxon>
        <taxon>Coriobacteriia</taxon>
        <taxon>Coriobacteriales</taxon>
        <taxon>Coriobacteriaceae</taxon>
        <taxon>Collinsella</taxon>
    </lineage>
</organism>
<sequence>MNTRNPYEYNPYALDDEARHRGVKGLFDRAFGMVGCLAASAALFFGMMYLLGKAAR</sequence>
<reference evidence="2 3" key="1">
    <citation type="submission" date="2009-04" db="EMBL/GenBank/DDBJ databases">
        <authorList>
            <person name="Weinstock G."/>
            <person name="Sodergren E."/>
            <person name="Clifton S."/>
            <person name="Fulton L."/>
            <person name="Fulton B."/>
            <person name="Courtney L."/>
            <person name="Fronick C."/>
            <person name="Harrison M."/>
            <person name="Strong C."/>
            <person name="Farmer C."/>
            <person name="Delahaunty K."/>
            <person name="Markovic C."/>
            <person name="Hall O."/>
            <person name="Minx P."/>
            <person name="Tomlinson C."/>
            <person name="Mitreva M."/>
            <person name="Nelson J."/>
            <person name="Hou S."/>
            <person name="Wollam A."/>
            <person name="Pepin K.H."/>
            <person name="Johnson M."/>
            <person name="Bhonagiri V."/>
            <person name="Nash W.E."/>
            <person name="Warren W."/>
            <person name="Chinwalla A."/>
            <person name="Mardis E.R."/>
            <person name="Wilson R.K."/>
        </authorList>
    </citation>
    <scope>NUCLEOTIDE SEQUENCE [LARGE SCALE GENOMIC DNA]</scope>
    <source>
        <strain evidence="2 3">DSM 13280</strain>
    </source>
</reference>
<accession>C4FA72</accession>
<feature type="transmembrane region" description="Helical" evidence="1">
    <location>
        <begin position="30"/>
        <end position="51"/>
    </location>
</feature>
<proteinExistence type="predicted"/>
<dbReference type="HOGENOM" id="CLU_3006408_0_0_11"/>
<protein>
    <submittedName>
        <fullName evidence="2">Uncharacterized protein</fullName>
    </submittedName>
</protein>
<evidence type="ECO:0000256" key="1">
    <source>
        <dbReference type="SAM" id="Phobius"/>
    </source>
</evidence>
<dbReference type="RefSeq" id="WP_006723183.1">
    <property type="nucleotide sequence ID" value="NZ_GG692710.1"/>
</dbReference>
<keyword evidence="1" id="KW-0812">Transmembrane</keyword>
<evidence type="ECO:0000313" key="2">
    <source>
        <dbReference type="EMBL" id="EEP44381.1"/>
    </source>
</evidence>
<dbReference type="AlphaFoldDB" id="C4FA72"/>
<dbReference type="STRING" id="521003.COLINT_02964"/>
<comment type="caution">
    <text evidence="2">The sequence shown here is derived from an EMBL/GenBank/DDBJ whole genome shotgun (WGS) entry which is preliminary data.</text>
</comment>
<keyword evidence="1" id="KW-1133">Transmembrane helix</keyword>
<name>C4FA72_9ACTN</name>
<keyword evidence="1" id="KW-0472">Membrane</keyword>